<evidence type="ECO:0000313" key="2">
    <source>
        <dbReference type="Proteomes" id="UP000327111"/>
    </source>
</evidence>
<sequence>MEDQFYLQDSRSNTGDGLMFWAEGGGYCTDLGRAEIFTKARAIRYHEDRETDVPWPKAYIDERSHLGVDCQYVSEEEAAPLLVDGCVCVVQIKGQWNGNDLIWAKWPIGGSPKFEQAHQLDFATAQRLTEDEIIWPLTYIEGKTRHLVHAGKVSIGEALIGTGIKLIKPKKPRQQVFNCSGCGRFITDIQRYQNDCRNCGANNCP</sequence>
<dbReference type="AlphaFoldDB" id="A0A5E7LBX6"/>
<accession>A0A5E7LBX6</accession>
<reference evidence="1 2" key="1">
    <citation type="submission" date="2019-09" db="EMBL/GenBank/DDBJ databases">
        <authorList>
            <person name="Chandra G."/>
            <person name="Truman W A."/>
        </authorList>
    </citation>
    <scope>NUCLEOTIDE SEQUENCE [LARGE SCALE GENOMIC DNA]</scope>
    <source>
        <strain evidence="1">PS854</strain>
    </source>
</reference>
<dbReference type="RefSeq" id="WP_150734456.1">
    <property type="nucleotide sequence ID" value="NZ_CABVIF010000006.1"/>
</dbReference>
<protein>
    <submittedName>
        <fullName evidence="1">Uncharacterized protein</fullName>
    </submittedName>
</protein>
<organism evidence="1 2">
    <name type="scientific">Pseudomonas fluorescens</name>
    <dbReference type="NCBI Taxonomy" id="294"/>
    <lineage>
        <taxon>Bacteria</taxon>
        <taxon>Pseudomonadati</taxon>
        <taxon>Pseudomonadota</taxon>
        <taxon>Gammaproteobacteria</taxon>
        <taxon>Pseudomonadales</taxon>
        <taxon>Pseudomonadaceae</taxon>
        <taxon>Pseudomonas</taxon>
    </lineage>
</organism>
<proteinExistence type="predicted"/>
<dbReference type="EMBL" id="CABVIF010000006">
    <property type="protein sequence ID" value="VVP11680.1"/>
    <property type="molecule type" value="Genomic_DNA"/>
</dbReference>
<name>A0A5E7LBX6_PSEFL</name>
<dbReference type="Proteomes" id="UP000327111">
    <property type="component" value="Unassembled WGS sequence"/>
</dbReference>
<gene>
    <name evidence="1" type="ORF">PS854_03332</name>
</gene>
<evidence type="ECO:0000313" key="1">
    <source>
        <dbReference type="EMBL" id="VVP11680.1"/>
    </source>
</evidence>